<accession>A0A8J5WL07</accession>
<feature type="region of interest" description="Disordered" evidence="1">
    <location>
        <begin position="70"/>
        <end position="110"/>
    </location>
</feature>
<sequence>MVLSERWLGTEKNMYFLKKGKPIFVSCKSQEGEGVKEEGDNALRNWTGSGAVIVVGQDCEMLPSCTLNESTSSTPFMDGRNDTTSLEDVGTPSLRFPAMQGYPANSRTNR</sequence>
<reference evidence="2" key="1">
    <citation type="journal article" date="2021" name="bioRxiv">
        <title>Whole Genome Assembly and Annotation of Northern Wild Rice, Zizania palustris L., Supports a Whole Genome Duplication in the Zizania Genus.</title>
        <authorList>
            <person name="Haas M."/>
            <person name="Kono T."/>
            <person name="Macchietto M."/>
            <person name="Millas R."/>
            <person name="McGilp L."/>
            <person name="Shao M."/>
            <person name="Duquette J."/>
            <person name="Hirsch C.N."/>
            <person name="Kimball J."/>
        </authorList>
    </citation>
    <scope>NUCLEOTIDE SEQUENCE</scope>
    <source>
        <tissue evidence="2">Fresh leaf tissue</tissue>
    </source>
</reference>
<proteinExistence type="predicted"/>
<evidence type="ECO:0000313" key="2">
    <source>
        <dbReference type="EMBL" id="KAG8092615.1"/>
    </source>
</evidence>
<dbReference type="EMBL" id="JAAALK010000080">
    <property type="protein sequence ID" value="KAG8092615.1"/>
    <property type="molecule type" value="Genomic_DNA"/>
</dbReference>
<evidence type="ECO:0000256" key="1">
    <source>
        <dbReference type="SAM" id="MobiDB-lite"/>
    </source>
</evidence>
<protein>
    <submittedName>
        <fullName evidence="2">Uncharacterized protein</fullName>
    </submittedName>
</protein>
<organism evidence="2 3">
    <name type="scientific">Zizania palustris</name>
    <name type="common">Northern wild rice</name>
    <dbReference type="NCBI Taxonomy" id="103762"/>
    <lineage>
        <taxon>Eukaryota</taxon>
        <taxon>Viridiplantae</taxon>
        <taxon>Streptophyta</taxon>
        <taxon>Embryophyta</taxon>
        <taxon>Tracheophyta</taxon>
        <taxon>Spermatophyta</taxon>
        <taxon>Magnoliopsida</taxon>
        <taxon>Liliopsida</taxon>
        <taxon>Poales</taxon>
        <taxon>Poaceae</taxon>
        <taxon>BOP clade</taxon>
        <taxon>Oryzoideae</taxon>
        <taxon>Oryzeae</taxon>
        <taxon>Zizaniinae</taxon>
        <taxon>Zizania</taxon>
    </lineage>
</organism>
<dbReference type="Proteomes" id="UP000729402">
    <property type="component" value="Unassembled WGS sequence"/>
</dbReference>
<gene>
    <name evidence="2" type="ORF">GUJ93_ZPchr0012g20136</name>
</gene>
<reference evidence="2" key="2">
    <citation type="submission" date="2021-02" db="EMBL/GenBank/DDBJ databases">
        <authorList>
            <person name="Kimball J.A."/>
            <person name="Haas M.W."/>
            <person name="Macchietto M."/>
            <person name="Kono T."/>
            <person name="Duquette J."/>
            <person name="Shao M."/>
        </authorList>
    </citation>
    <scope>NUCLEOTIDE SEQUENCE</scope>
    <source>
        <tissue evidence="2">Fresh leaf tissue</tissue>
    </source>
</reference>
<name>A0A8J5WL07_ZIZPA</name>
<dbReference type="AlphaFoldDB" id="A0A8J5WL07"/>
<comment type="caution">
    <text evidence="2">The sequence shown here is derived from an EMBL/GenBank/DDBJ whole genome shotgun (WGS) entry which is preliminary data.</text>
</comment>
<keyword evidence="3" id="KW-1185">Reference proteome</keyword>
<evidence type="ECO:0000313" key="3">
    <source>
        <dbReference type="Proteomes" id="UP000729402"/>
    </source>
</evidence>